<dbReference type="InterPro" id="IPR003362">
    <property type="entry name" value="Bact_transf"/>
</dbReference>
<dbReference type="EMBL" id="BMMQ01000008">
    <property type="protein sequence ID" value="GGO66249.1"/>
    <property type="molecule type" value="Genomic_DNA"/>
</dbReference>
<evidence type="ECO:0000256" key="4">
    <source>
        <dbReference type="ARBA" id="ARBA00022692"/>
    </source>
</evidence>
<comment type="subcellular location">
    <subcellularLocation>
        <location evidence="1">Membrane</location>
        <topology evidence="1">Multi-pass membrane protein</topology>
    </subcellularLocation>
</comment>
<proteinExistence type="inferred from homology"/>
<reference evidence="10" key="1">
    <citation type="journal article" date="2019" name="Int. J. Syst. Evol. Microbiol.">
        <title>The Global Catalogue of Microorganisms (GCM) 10K type strain sequencing project: providing services to taxonomists for standard genome sequencing and annotation.</title>
        <authorList>
            <consortium name="The Broad Institute Genomics Platform"/>
            <consortium name="The Broad Institute Genome Sequencing Center for Infectious Disease"/>
            <person name="Wu L."/>
            <person name="Ma J."/>
        </authorList>
    </citation>
    <scope>NUCLEOTIDE SEQUENCE [LARGE SCALE GENOMIC DNA]</scope>
    <source>
        <strain evidence="10">CGMCC 4.7181</strain>
    </source>
</reference>
<evidence type="ECO:0000313" key="9">
    <source>
        <dbReference type="EMBL" id="GGO66249.1"/>
    </source>
</evidence>
<dbReference type="PANTHER" id="PTHR30576:SF10">
    <property type="entry name" value="SLL5057 PROTEIN"/>
    <property type="match status" value="1"/>
</dbReference>
<feature type="domain" description="Bacterial sugar transferase" evidence="8">
    <location>
        <begin position="337"/>
        <end position="525"/>
    </location>
</feature>
<keyword evidence="3" id="KW-0808">Transferase</keyword>
<evidence type="ECO:0000256" key="5">
    <source>
        <dbReference type="ARBA" id="ARBA00022989"/>
    </source>
</evidence>
<dbReference type="Pfam" id="PF13727">
    <property type="entry name" value="CoA_binding_3"/>
    <property type="match status" value="1"/>
</dbReference>
<dbReference type="PANTHER" id="PTHR30576">
    <property type="entry name" value="COLANIC BIOSYNTHESIS UDP-GLUCOSE LIPID CARRIER TRANSFERASE"/>
    <property type="match status" value="1"/>
</dbReference>
<dbReference type="Proteomes" id="UP000638043">
    <property type="component" value="Unassembled WGS sequence"/>
</dbReference>
<feature type="transmembrane region" description="Helical" evidence="7">
    <location>
        <begin position="342"/>
        <end position="365"/>
    </location>
</feature>
<comment type="similarity">
    <text evidence="2">Belongs to the bacterial sugar transferase family.</text>
</comment>
<gene>
    <name evidence="9" type="ORF">GCM10010910_25280</name>
</gene>
<evidence type="ECO:0000256" key="7">
    <source>
        <dbReference type="SAM" id="Phobius"/>
    </source>
</evidence>
<feature type="transmembrane region" description="Helical" evidence="7">
    <location>
        <begin position="167"/>
        <end position="186"/>
    </location>
</feature>
<dbReference type="NCBIfam" id="TIGR03025">
    <property type="entry name" value="EPS_sugtrans"/>
    <property type="match status" value="1"/>
</dbReference>
<protein>
    <submittedName>
        <fullName evidence="9">Polyprenyl glycosylphosphotransferase</fullName>
    </submittedName>
</protein>
<keyword evidence="6 7" id="KW-0472">Membrane</keyword>
<dbReference type="Gene3D" id="3.40.50.720">
    <property type="entry name" value="NAD(P)-binding Rossmann-like Domain"/>
    <property type="match status" value="1"/>
</dbReference>
<feature type="transmembrane region" description="Helical" evidence="7">
    <location>
        <begin position="65"/>
        <end position="86"/>
    </location>
</feature>
<evidence type="ECO:0000256" key="3">
    <source>
        <dbReference type="ARBA" id="ARBA00022679"/>
    </source>
</evidence>
<feature type="transmembrane region" description="Helical" evidence="7">
    <location>
        <begin position="141"/>
        <end position="161"/>
    </location>
</feature>
<sequence length="532" mass="58288">MTTEITRGANGENTASGITEIVSDGASRASTSEFPAIIRTATGSIPAQAAKPRGVRNWRARYASYLRITDFIVIVIAVFGAQLGWLGLHKQVEMPIQAWPGITSYFALSVFIVVLWMITLAVSDTRSDRVVGVGDLEYRRVVNSSLMVFGLIAIGAFLLKVEASRGYLLIALPGGIILLVITRFFWRIWLRNKRRKGEYTARVLLVGSEKSIKHVAGELERTKGAGYTVAGACVSAHDASGQSLGAAGIPVLGGTGSVESAMRLTGADTVVITSTDQLGPQRVKQISWALEAGKQHLVLAPSITDIAGPRIHTRPVAGLPLMHVETPRFSPGQRFVKRMMDIFGSAAILIVLSPVLIVISLLVMITSGRPVIYKQARIGRHGKEFRMWKFRSMVPNAEEKLQSLLDLQDSGNAVQFKMTNDPRITPVGRVLRKYSLDELPQLFNVLGGSMSLVGPRPPIQREVEQYEDHVHRRFLVKPGMTGLWQVSGRSLLSWEDSVRLDLSYVENWSFTSDVLILMKTFKAALAPGDTTS</sequence>
<evidence type="ECO:0000256" key="1">
    <source>
        <dbReference type="ARBA" id="ARBA00004141"/>
    </source>
</evidence>
<comment type="caution">
    <text evidence="9">The sequence shown here is derived from an EMBL/GenBank/DDBJ whole genome shotgun (WGS) entry which is preliminary data.</text>
</comment>
<organism evidence="9 10">
    <name type="scientific">Microbacterium nanhaiense</name>
    <dbReference type="NCBI Taxonomy" id="1301026"/>
    <lineage>
        <taxon>Bacteria</taxon>
        <taxon>Bacillati</taxon>
        <taxon>Actinomycetota</taxon>
        <taxon>Actinomycetes</taxon>
        <taxon>Micrococcales</taxon>
        <taxon>Microbacteriaceae</taxon>
        <taxon>Microbacterium</taxon>
    </lineage>
</organism>
<dbReference type="Pfam" id="PF02397">
    <property type="entry name" value="Bac_transf"/>
    <property type="match status" value="1"/>
</dbReference>
<keyword evidence="5 7" id="KW-1133">Transmembrane helix</keyword>
<name>A0ABQ2N4B0_9MICO</name>
<keyword evidence="10" id="KW-1185">Reference proteome</keyword>
<evidence type="ECO:0000256" key="2">
    <source>
        <dbReference type="ARBA" id="ARBA00006464"/>
    </source>
</evidence>
<evidence type="ECO:0000313" key="10">
    <source>
        <dbReference type="Proteomes" id="UP000638043"/>
    </source>
</evidence>
<dbReference type="RefSeq" id="WP_229661301.1">
    <property type="nucleotide sequence ID" value="NZ_BMMQ01000008.1"/>
</dbReference>
<keyword evidence="4 7" id="KW-0812">Transmembrane</keyword>
<evidence type="ECO:0000259" key="8">
    <source>
        <dbReference type="Pfam" id="PF02397"/>
    </source>
</evidence>
<dbReference type="InterPro" id="IPR017475">
    <property type="entry name" value="EPS_sugar_tfrase"/>
</dbReference>
<accession>A0ABQ2N4B0</accession>
<feature type="transmembrane region" description="Helical" evidence="7">
    <location>
        <begin position="98"/>
        <end position="120"/>
    </location>
</feature>
<evidence type="ECO:0000256" key="6">
    <source>
        <dbReference type="ARBA" id="ARBA00023136"/>
    </source>
</evidence>